<evidence type="ECO:0000256" key="1">
    <source>
        <dbReference type="SAM" id="Phobius"/>
    </source>
</evidence>
<reference evidence="2 3" key="1">
    <citation type="submission" date="2015-11" db="EMBL/GenBank/DDBJ databases">
        <title>Draft Genome Sequence of the Strain BR 10423 (Rhizobium sp.) isolated from nodules of Mimosa pudica.</title>
        <authorList>
            <person name="Barauna A.C."/>
            <person name="Zilli J.E."/>
            <person name="Simoes-Araujo J.L."/>
            <person name="Reis V.M."/>
            <person name="James E.K."/>
            <person name="Reis F.B.Jr."/>
            <person name="Rouws L.F."/>
            <person name="Passos S.R."/>
            <person name="Gois S.R."/>
        </authorList>
    </citation>
    <scope>NUCLEOTIDE SEQUENCE [LARGE SCALE GENOMIC DNA]</scope>
    <source>
        <strain evidence="2 3">BR10423</strain>
    </source>
</reference>
<gene>
    <name evidence="2" type="ORF">AS026_25820</name>
</gene>
<dbReference type="Gene3D" id="1.25.40.10">
    <property type="entry name" value="Tetratricopeptide repeat domain"/>
    <property type="match status" value="1"/>
</dbReference>
<dbReference type="Proteomes" id="UP000068164">
    <property type="component" value="Unassembled WGS sequence"/>
</dbReference>
<keyword evidence="1" id="KW-0812">Transmembrane</keyword>
<sequence>MKAKEYEGWAHDVSCSEASAELERLLADERFRATERSRSILKYIAEQQFAGRAEGVKAYSIAIDVLGRQSNFDPSLDPIVRIELSRLRSSLSQYYEAFGEDGGVTVQLPRGRYIAIFTRSTGASPGIDDREHPATTWGEPVKLVPPLPVSAVAPNIQAGSWATLRLAATLALLMVVVVGTGITVYGARTVTTAKPTVTVTLTAVDEGLRDEAAVTRDMLLTALTQFQTLTVSQADRRERPLASVLRPARSNAYAIDMKYYGDGDDRSIWWQVVDTATGDLLKSGLERVDTSGRTVASVREELVAQLSRRFAATRGIINNIEAHDMAEGSLGNACVLQAEHELDDGRASGLARTIDCLERTIAANRYDADATAALAMLLAAGQAEITDNSKLARALELANRAVSLSPLSDRAHLALMLSQFYSGRIDAAIAAGNRALALNPNSPDVAAKLGLALFALGYFDAGVSLARDAGRLVDVVPRDAVLVLALDAYRRTDWSEASLLAEQASDRNFLISVLRVAALGQLGSDEAAQRLTELRQLTPDFEATFRERMAQRRYQPLLSASIEEGLTKAGARFTAEGLATAF</sequence>
<feature type="transmembrane region" description="Helical" evidence="1">
    <location>
        <begin position="166"/>
        <end position="187"/>
    </location>
</feature>
<evidence type="ECO:0000313" key="3">
    <source>
        <dbReference type="Proteomes" id="UP000068164"/>
    </source>
</evidence>
<dbReference type="AlphaFoldDB" id="A0A109J0Z5"/>
<keyword evidence="1" id="KW-1133">Transmembrane helix</keyword>
<dbReference type="EMBL" id="LNCD01000148">
    <property type="protein sequence ID" value="KWV40348.1"/>
    <property type="molecule type" value="Genomic_DNA"/>
</dbReference>
<accession>A0A109J0Z5</accession>
<keyword evidence="1" id="KW-0472">Membrane</keyword>
<dbReference type="Pfam" id="PF13414">
    <property type="entry name" value="TPR_11"/>
    <property type="match status" value="1"/>
</dbReference>
<comment type="caution">
    <text evidence="2">The sequence shown here is derived from an EMBL/GenBank/DDBJ whole genome shotgun (WGS) entry which is preliminary data.</text>
</comment>
<dbReference type="SUPFAM" id="SSF48452">
    <property type="entry name" value="TPR-like"/>
    <property type="match status" value="1"/>
</dbReference>
<proteinExistence type="predicted"/>
<keyword evidence="3" id="KW-1185">Reference proteome</keyword>
<dbReference type="OrthoDB" id="100177at2"/>
<name>A0A109J0Z5_9HYPH</name>
<evidence type="ECO:0000313" key="2">
    <source>
        <dbReference type="EMBL" id="KWV40348.1"/>
    </source>
</evidence>
<organism evidence="2 3">
    <name type="scientific">Rhizobium altiplani</name>
    <dbReference type="NCBI Taxonomy" id="1864509"/>
    <lineage>
        <taxon>Bacteria</taxon>
        <taxon>Pseudomonadati</taxon>
        <taxon>Pseudomonadota</taxon>
        <taxon>Alphaproteobacteria</taxon>
        <taxon>Hyphomicrobiales</taxon>
        <taxon>Rhizobiaceae</taxon>
        <taxon>Rhizobium/Agrobacterium group</taxon>
        <taxon>Rhizobium</taxon>
    </lineage>
</organism>
<dbReference type="RefSeq" id="WP_062376232.1">
    <property type="nucleotide sequence ID" value="NZ_LNCD01000148.1"/>
</dbReference>
<dbReference type="InterPro" id="IPR011990">
    <property type="entry name" value="TPR-like_helical_dom_sf"/>
</dbReference>
<protein>
    <submittedName>
        <fullName evidence="2">Uncharacterized protein</fullName>
    </submittedName>
</protein>